<dbReference type="InterPro" id="IPR002347">
    <property type="entry name" value="SDR_fam"/>
</dbReference>
<accession>A0A919CH07</accession>
<evidence type="ECO:0000256" key="2">
    <source>
        <dbReference type="ARBA" id="ARBA00023002"/>
    </source>
</evidence>
<evidence type="ECO:0000313" key="3">
    <source>
        <dbReference type="EMBL" id="GHD22039.1"/>
    </source>
</evidence>
<dbReference type="Proteomes" id="UP000654947">
    <property type="component" value="Unassembled WGS sequence"/>
</dbReference>
<dbReference type="SUPFAM" id="SSF51735">
    <property type="entry name" value="NAD(P)-binding Rossmann-fold domains"/>
    <property type="match status" value="1"/>
</dbReference>
<evidence type="ECO:0000313" key="4">
    <source>
        <dbReference type="Proteomes" id="UP000654947"/>
    </source>
</evidence>
<evidence type="ECO:0000256" key="1">
    <source>
        <dbReference type="ARBA" id="ARBA00006484"/>
    </source>
</evidence>
<dbReference type="PANTHER" id="PTHR43669:SF3">
    <property type="entry name" value="ALCOHOL DEHYDROGENASE, PUTATIVE (AFU_ORTHOLOGUE AFUA_3G03445)-RELATED"/>
    <property type="match status" value="1"/>
</dbReference>
<dbReference type="RefSeq" id="WP_193517674.1">
    <property type="nucleotide sequence ID" value="NZ_BMXL01000006.1"/>
</dbReference>
<dbReference type="AlphaFoldDB" id="A0A919CH07"/>
<dbReference type="GO" id="GO:0016491">
    <property type="term" value="F:oxidoreductase activity"/>
    <property type="evidence" value="ECO:0007669"/>
    <property type="project" value="UniProtKB-KW"/>
</dbReference>
<dbReference type="InterPro" id="IPR036291">
    <property type="entry name" value="NAD(P)-bd_dom_sf"/>
</dbReference>
<reference evidence="3 4" key="1">
    <citation type="journal article" date="2014" name="Int. J. Syst. Evol. Microbiol.">
        <title>Complete genome sequence of Corynebacterium casei LMG S-19264T (=DSM 44701T), isolated from a smear-ripened cheese.</title>
        <authorList>
            <consortium name="US DOE Joint Genome Institute (JGI-PGF)"/>
            <person name="Walter F."/>
            <person name="Albersmeier A."/>
            <person name="Kalinowski J."/>
            <person name="Ruckert C."/>
        </authorList>
    </citation>
    <scope>NUCLEOTIDE SEQUENCE [LARGE SCALE GENOMIC DNA]</scope>
    <source>
        <strain evidence="3 4">KCTC 19473</strain>
    </source>
</reference>
<dbReference type="CDD" id="cd05233">
    <property type="entry name" value="SDR_c"/>
    <property type="match status" value="1"/>
</dbReference>
<dbReference type="FunFam" id="3.40.50.720:FF:000084">
    <property type="entry name" value="Short-chain dehydrogenase reductase"/>
    <property type="match status" value="1"/>
</dbReference>
<dbReference type="Pfam" id="PF13561">
    <property type="entry name" value="adh_short_C2"/>
    <property type="match status" value="1"/>
</dbReference>
<dbReference type="PROSITE" id="PS00061">
    <property type="entry name" value="ADH_SHORT"/>
    <property type="match status" value="1"/>
</dbReference>
<comment type="similarity">
    <text evidence="1">Belongs to the short-chain dehydrogenases/reductases (SDR) family.</text>
</comment>
<dbReference type="EMBL" id="BMXL01000006">
    <property type="protein sequence ID" value="GHD22039.1"/>
    <property type="molecule type" value="Genomic_DNA"/>
</dbReference>
<dbReference type="InterPro" id="IPR020904">
    <property type="entry name" value="Sc_DH/Rdtase_CS"/>
</dbReference>
<comment type="caution">
    <text evidence="3">The sequence shown here is derived from an EMBL/GenBank/DDBJ whole genome shotgun (WGS) entry which is preliminary data.</text>
</comment>
<name>A0A919CH07_9ACTN</name>
<keyword evidence="2" id="KW-0560">Oxidoreductase</keyword>
<dbReference type="Gene3D" id="3.40.50.720">
    <property type="entry name" value="NAD(P)-binding Rossmann-like Domain"/>
    <property type="match status" value="1"/>
</dbReference>
<protein>
    <submittedName>
        <fullName evidence="3">3-ketoacyl-ACP reductase</fullName>
    </submittedName>
</protein>
<organism evidence="3 4">
    <name type="scientific">Nocardiopsis kunsanensis</name>
    <dbReference type="NCBI Taxonomy" id="141693"/>
    <lineage>
        <taxon>Bacteria</taxon>
        <taxon>Bacillati</taxon>
        <taxon>Actinomycetota</taxon>
        <taxon>Actinomycetes</taxon>
        <taxon>Streptosporangiales</taxon>
        <taxon>Nocardiopsidaceae</taxon>
        <taxon>Nocardiopsis</taxon>
    </lineage>
</organism>
<dbReference type="PRINTS" id="PR00081">
    <property type="entry name" value="GDHRDH"/>
</dbReference>
<dbReference type="PANTHER" id="PTHR43669">
    <property type="entry name" value="5-KETO-D-GLUCONATE 5-REDUCTASE"/>
    <property type="match status" value="1"/>
</dbReference>
<sequence length="260" mass="27348">MNTGPLNLTGRTIMLTGGAGALGIAIAARLREYGAGIAIVDVAEETTVRRALGDPEDGFAYVHADLTSAEEATRAVAAVTEALGPPDTVCCHAGVARSAALPEFTVEDFDALHQLNVRSGFVVASEAARRWIADGTRGHLVFTSSWVQDVPWPGVTPYAAGKAAVRALARGFARELAPHGIRANIVAPGIVDAGMARHQWDTEPDYRRRASRAVPLGYLQPPESVADTFLFLCSPMASYMTGSTLLVDGGAGLYPMDGDT</sequence>
<keyword evidence="4" id="KW-1185">Reference proteome</keyword>
<gene>
    <name evidence="3" type="ORF">GCM10007147_15890</name>
</gene>
<proteinExistence type="inferred from homology"/>